<dbReference type="EMBL" id="OZ035832">
    <property type="protein sequence ID" value="CAL1570796.1"/>
    <property type="molecule type" value="Genomic_DNA"/>
</dbReference>
<evidence type="ECO:0000256" key="1">
    <source>
        <dbReference type="SAM" id="MobiDB-lite"/>
    </source>
</evidence>
<reference evidence="2 3" key="1">
    <citation type="submission" date="2024-04" db="EMBL/GenBank/DDBJ databases">
        <authorList>
            <person name="Waldvogel A.-M."/>
            <person name="Schoenle A."/>
        </authorList>
    </citation>
    <scope>NUCLEOTIDE SEQUENCE [LARGE SCALE GENOMIC DNA]</scope>
</reference>
<name>A0AAV2IZL9_KNICA</name>
<proteinExistence type="predicted"/>
<gene>
    <name evidence="2" type="ORF">KC01_LOCUS3021</name>
</gene>
<evidence type="ECO:0000313" key="2">
    <source>
        <dbReference type="EMBL" id="CAL1570796.1"/>
    </source>
</evidence>
<feature type="compositionally biased region" description="Polar residues" evidence="1">
    <location>
        <begin position="31"/>
        <end position="41"/>
    </location>
</feature>
<dbReference type="AlphaFoldDB" id="A0AAV2IZL9"/>
<feature type="compositionally biased region" description="Polar residues" evidence="1">
    <location>
        <begin position="1"/>
        <end position="23"/>
    </location>
</feature>
<feature type="region of interest" description="Disordered" evidence="1">
    <location>
        <begin position="87"/>
        <end position="123"/>
    </location>
</feature>
<evidence type="ECO:0000313" key="3">
    <source>
        <dbReference type="Proteomes" id="UP001497482"/>
    </source>
</evidence>
<feature type="region of interest" description="Disordered" evidence="1">
    <location>
        <begin position="1"/>
        <end position="41"/>
    </location>
</feature>
<protein>
    <submittedName>
        <fullName evidence="2">Uncharacterized protein</fullName>
    </submittedName>
</protein>
<keyword evidence="3" id="KW-1185">Reference proteome</keyword>
<sequence length="123" mass="13343">MAPGTQQHPTTTPSSKGSNSQAIGQGPYRRSNPSQCGYHVTPSSAPYFKTSSLARFTARGLDSHFGMECRVVNSRCCEPLPRSRAICPPSRLRPATTTMEDAEPVPNRSRSLRDKPCPLGSSH</sequence>
<dbReference type="Proteomes" id="UP001497482">
    <property type="component" value="Chromosome 10"/>
</dbReference>
<organism evidence="2 3">
    <name type="scientific">Knipowitschia caucasica</name>
    <name type="common">Caucasian dwarf goby</name>
    <name type="synonym">Pomatoschistus caucasicus</name>
    <dbReference type="NCBI Taxonomy" id="637954"/>
    <lineage>
        <taxon>Eukaryota</taxon>
        <taxon>Metazoa</taxon>
        <taxon>Chordata</taxon>
        <taxon>Craniata</taxon>
        <taxon>Vertebrata</taxon>
        <taxon>Euteleostomi</taxon>
        <taxon>Actinopterygii</taxon>
        <taxon>Neopterygii</taxon>
        <taxon>Teleostei</taxon>
        <taxon>Neoteleostei</taxon>
        <taxon>Acanthomorphata</taxon>
        <taxon>Gobiaria</taxon>
        <taxon>Gobiiformes</taxon>
        <taxon>Gobioidei</taxon>
        <taxon>Gobiidae</taxon>
        <taxon>Gobiinae</taxon>
        <taxon>Knipowitschia</taxon>
    </lineage>
</organism>
<accession>A0AAV2IZL9</accession>